<dbReference type="InterPro" id="IPR050291">
    <property type="entry name" value="CDF_Transporter"/>
</dbReference>
<evidence type="ECO:0000313" key="11">
    <source>
        <dbReference type="WBParaSite" id="Pan_g15456.t1"/>
    </source>
</evidence>
<dbReference type="GO" id="GO:0016020">
    <property type="term" value="C:membrane"/>
    <property type="evidence" value="ECO:0007669"/>
    <property type="project" value="UniProtKB-SubCell"/>
</dbReference>
<organism evidence="10 11">
    <name type="scientific">Panagrellus redivivus</name>
    <name type="common">Microworm</name>
    <dbReference type="NCBI Taxonomy" id="6233"/>
    <lineage>
        <taxon>Eukaryota</taxon>
        <taxon>Metazoa</taxon>
        <taxon>Ecdysozoa</taxon>
        <taxon>Nematoda</taxon>
        <taxon>Chromadorea</taxon>
        <taxon>Rhabditida</taxon>
        <taxon>Tylenchina</taxon>
        <taxon>Panagrolaimomorpha</taxon>
        <taxon>Panagrolaimoidea</taxon>
        <taxon>Panagrolaimidae</taxon>
        <taxon>Panagrellus</taxon>
    </lineage>
</organism>
<feature type="transmembrane region" description="Helical" evidence="7">
    <location>
        <begin position="64"/>
        <end position="82"/>
    </location>
</feature>
<feature type="transmembrane region" description="Helical" evidence="7">
    <location>
        <begin position="163"/>
        <end position="184"/>
    </location>
</feature>
<keyword evidence="4 7" id="KW-0812">Transmembrane</keyword>
<dbReference type="Pfam" id="PF16916">
    <property type="entry name" value="ZT_dimer"/>
    <property type="match status" value="1"/>
</dbReference>
<dbReference type="NCBIfam" id="TIGR01297">
    <property type="entry name" value="CDF"/>
    <property type="match status" value="1"/>
</dbReference>
<keyword evidence="5 7" id="KW-1133">Transmembrane helix</keyword>
<keyword evidence="6 7" id="KW-0472">Membrane</keyword>
<feature type="domain" description="Cation efflux protein transmembrane" evidence="8">
    <location>
        <begin position="64"/>
        <end position="251"/>
    </location>
</feature>
<dbReference type="PANTHER" id="PTHR43840:SF8">
    <property type="entry name" value="CATION EFFLUX PROTEIN CYTOPLASMIC DOMAIN-CONTAINING PROTEIN"/>
    <property type="match status" value="1"/>
</dbReference>
<feature type="transmembrane region" description="Helical" evidence="7">
    <location>
        <begin position="220"/>
        <end position="241"/>
    </location>
</feature>
<evidence type="ECO:0000256" key="5">
    <source>
        <dbReference type="ARBA" id="ARBA00022989"/>
    </source>
</evidence>
<evidence type="ECO:0000256" key="4">
    <source>
        <dbReference type="ARBA" id="ARBA00022692"/>
    </source>
</evidence>
<dbReference type="GO" id="GO:0008324">
    <property type="term" value="F:monoatomic cation transmembrane transporter activity"/>
    <property type="evidence" value="ECO:0007669"/>
    <property type="project" value="InterPro"/>
</dbReference>
<keyword evidence="3" id="KW-0813">Transport</keyword>
<dbReference type="AlphaFoldDB" id="A0A7E4ZSU8"/>
<dbReference type="SUPFAM" id="SSF161111">
    <property type="entry name" value="Cation efflux protein transmembrane domain-like"/>
    <property type="match status" value="1"/>
</dbReference>
<dbReference type="InterPro" id="IPR002524">
    <property type="entry name" value="Cation_efflux"/>
</dbReference>
<comment type="subcellular location">
    <subcellularLocation>
        <location evidence="1">Membrane</location>
        <topology evidence="1">Multi-pass membrane protein</topology>
    </subcellularLocation>
</comment>
<dbReference type="PANTHER" id="PTHR43840">
    <property type="entry name" value="MITOCHONDRIAL METAL TRANSPORTER 1-RELATED"/>
    <property type="match status" value="1"/>
</dbReference>
<dbReference type="Pfam" id="PF01545">
    <property type="entry name" value="Cation_efflux"/>
    <property type="match status" value="1"/>
</dbReference>
<proteinExistence type="inferred from homology"/>
<dbReference type="InterPro" id="IPR036837">
    <property type="entry name" value="Cation_efflux_CTD_sf"/>
</dbReference>
<reference evidence="11" key="2">
    <citation type="submission" date="2020-10" db="UniProtKB">
        <authorList>
            <consortium name="WormBaseParasite"/>
        </authorList>
    </citation>
    <scope>IDENTIFICATION</scope>
</reference>
<dbReference type="FunFam" id="1.20.1510.10:FF:000005">
    <property type="entry name" value="Putative Cation diffusion facilitator 1"/>
    <property type="match status" value="1"/>
</dbReference>
<evidence type="ECO:0000313" key="10">
    <source>
        <dbReference type="Proteomes" id="UP000492821"/>
    </source>
</evidence>
<evidence type="ECO:0000256" key="6">
    <source>
        <dbReference type="ARBA" id="ARBA00023136"/>
    </source>
</evidence>
<keyword evidence="10" id="KW-1185">Reference proteome</keyword>
<evidence type="ECO:0000256" key="2">
    <source>
        <dbReference type="ARBA" id="ARBA00008873"/>
    </source>
</evidence>
<evidence type="ECO:0000256" key="3">
    <source>
        <dbReference type="ARBA" id="ARBA00022448"/>
    </source>
</evidence>
<name>A0A7E4ZSU8_PANRE</name>
<accession>A0A7E4ZSU8</accession>
<evidence type="ECO:0000256" key="1">
    <source>
        <dbReference type="ARBA" id="ARBA00004141"/>
    </source>
</evidence>
<dbReference type="InterPro" id="IPR027470">
    <property type="entry name" value="Cation_efflux_CTD"/>
</dbReference>
<evidence type="ECO:0000259" key="8">
    <source>
        <dbReference type="Pfam" id="PF01545"/>
    </source>
</evidence>
<dbReference type="Proteomes" id="UP000492821">
    <property type="component" value="Unassembled WGS sequence"/>
</dbReference>
<reference evidence="10" key="1">
    <citation type="journal article" date="2013" name="Genetics">
        <title>The draft genome and transcriptome of Panagrellus redivivus are shaped by the harsh demands of a free-living lifestyle.</title>
        <authorList>
            <person name="Srinivasan J."/>
            <person name="Dillman A.R."/>
            <person name="Macchietto M.G."/>
            <person name="Heikkinen L."/>
            <person name="Lakso M."/>
            <person name="Fracchia K.M."/>
            <person name="Antoshechkin I."/>
            <person name="Mortazavi A."/>
            <person name="Wong G."/>
            <person name="Sternberg P.W."/>
        </authorList>
    </citation>
    <scope>NUCLEOTIDE SEQUENCE [LARGE SCALE GENOMIC DNA]</scope>
    <source>
        <strain evidence="10">MT8872</strain>
    </source>
</reference>
<evidence type="ECO:0000256" key="7">
    <source>
        <dbReference type="SAM" id="Phobius"/>
    </source>
</evidence>
<feature type="transmembrane region" description="Helical" evidence="7">
    <location>
        <begin position="88"/>
        <end position="109"/>
    </location>
</feature>
<feature type="transmembrane region" description="Helical" evidence="7">
    <location>
        <begin position="130"/>
        <end position="148"/>
    </location>
</feature>
<dbReference type="Gene3D" id="3.30.70.1350">
    <property type="entry name" value="Cation efflux protein, cytoplasmic domain"/>
    <property type="match status" value="1"/>
</dbReference>
<protein>
    <submittedName>
        <fullName evidence="11">ZT_dimer domain-containing protein</fullName>
    </submittedName>
</protein>
<dbReference type="InterPro" id="IPR058533">
    <property type="entry name" value="Cation_efflux_TM"/>
</dbReference>
<dbReference type="InterPro" id="IPR027469">
    <property type="entry name" value="Cation_efflux_TMD_sf"/>
</dbReference>
<feature type="domain" description="Cation efflux protein cytoplasmic" evidence="9">
    <location>
        <begin position="257"/>
        <end position="332"/>
    </location>
</feature>
<dbReference type="SUPFAM" id="SSF160240">
    <property type="entry name" value="Cation efflux protein cytoplasmic domain-like"/>
    <property type="match status" value="1"/>
</dbReference>
<evidence type="ECO:0000259" key="9">
    <source>
        <dbReference type="Pfam" id="PF16916"/>
    </source>
</evidence>
<comment type="similarity">
    <text evidence="2">Belongs to the cation diffusion facilitator (CDF) transporter (TC 2.A.4) family. SLC30A subfamily.</text>
</comment>
<dbReference type="WBParaSite" id="Pan_g15456.t1">
    <property type="protein sequence ID" value="Pan_g15456.t1"/>
    <property type="gene ID" value="Pan_g15456"/>
</dbReference>
<sequence length="345" mass="39007">MYVTCPTLCSRHTGSRTRGIQRYYRRQERYLECVCEDDAVLADLPDPEAESPDEIAWDDHLTKATLLVNVVMLGLKILAAYWSHSMSIISTVVDSFMDISAGSIIWVTMRSMDKADARDYPTGNNRLENVAVLLVSMVMIFANFMVIYESGNACIENTLDPGVNYFTMGILIFGTAIKTVLYILCRRQKTTPCQVLAQDQLNDMITNVTALLGAYIGHRYWVYADPIGAFCVAGFIIVNWVRTAKEQIPLLIGQSASPELVDRISRIATAHDDRIHAIDMVYAYHMGDKFLVELHVVMDGDLSLRDSHDVSETLQTQIEKLPFVQRCFVHSDYELDGDEHLKKFN</sequence>
<dbReference type="Gene3D" id="1.20.1510.10">
    <property type="entry name" value="Cation efflux protein transmembrane domain"/>
    <property type="match status" value="1"/>
</dbReference>